<dbReference type="AlphaFoldDB" id="A0A138ZZF9"/>
<sequence>MSYSVLFHLTQIELRRQGDRVGTLGHHADVITPTLARQTCGLLATTPLGAALADRIGQDVETLKEMVDRAILNPPLASLEHEVLGCVIFLLRTSIREASVRMQVQNLNRIAINGGFPPKILERATTHKTTPAHTERCPSWSFLKIAIRGITSGSKRSTIFGVPKPRRLVCGYRKCLSTAKIPVTAKHYVAVRAADWCGTAIWIVRDATWWITRSSAPRNCRSDL</sequence>
<reference evidence="1 2" key="1">
    <citation type="journal article" date="2015" name="Genome Biol. Evol.">
        <title>Phylogenomic analyses indicate that early fungi evolved digesting cell walls of algal ancestors of land plants.</title>
        <authorList>
            <person name="Chang Y."/>
            <person name="Wang S."/>
            <person name="Sekimoto S."/>
            <person name="Aerts A.L."/>
            <person name="Choi C."/>
            <person name="Clum A."/>
            <person name="LaButti K.M."/>
            <person name="Lindquist E.A."/>
            <person name="Yee Ngan C."/>
            <person name="Ohm R.A."/>
            <person name="Salamov A.A."/>
            <person name="Grigoriev I.V."/>
            <person name="Spatafora J.W."/>
            <person name="Berbee M.L."/>
        </authorList>
    </citation>
    <scope>NUCLEOTIDE SEQUENCE [LARGE SCALE GENOMIC DNA]</scope>
    <source>
        <strain evidence="1 2">JEL478</strain>
    </source>
</reference>
<accession>A0A138ZZF9</accession>
<proteinExistence type="predicted"/>
<organism evidence="1 2">
    <name type="scientific">Gonapodya prolifera (strain JEL478)</name>
    <name type="common">Monoblepharis prolifera</name>
    <dbReference type="NCBI Taxonomy" id="1344416"/>
    <lineage>
        <taxon>Eukaryota</taxon>
        <taxon>Fungi</taxon>
        <taxon>Fungi incertae sedis</taxon>
        <taxon>Chytridiomycota</taxon>
        <taxon>Chytridiomycota incertae sedis</taxon>
        <taxon>Monoblepharidomycetes</taxon>
        <taxon>Monoblepharidales</taxon>
        <taxon>Gonapodyaceae</taxon>
        <taxon>Gonapodya</taxon>
    </lineage>
</organism>
<name>A0A138ZZF9_GONPJ</name>
<dbReference type="Proteomes" id="UP000070544">
    <property type="component" value="Unassembled WGS sequence"/>
</dbReference>
<protein>
    <submittedName>
        <fullName evidence="1">Uncharacterized protein</fullName>
    </submittedName>
</protein>
<keyword evidence="2" id="KW-1185">Reference proteome</keyword>
<dbReference type="EMBL" id="KQ965844">
    <property type="protein sequence ID" value="KXS09896.1"/>
    <property type="molecule type" value="Genomic_DNA"/>
</dbReference>
<evidence type="ECO:0000313" key="1">
    <source>
        <dbReference type="EMBL" id="KXS09896.1"/>
    </source>
</evidence>
<gene>
    <name evidence="1" type="ORF">M427DRAFT_488652</name>
</gene>
<evidence type="ECO:0000313" key="2">
    <source>
        <dbReference type="Proteomes" id="UP000070544"/>
    </source>
</evidence>